<protein>
    <submittedName>
        <fullName evidence="2">CoA transferase</fullName>
    </submittedName>
</protein>
<evidence type="ECO:0000313" key="3">
    <source>
        <dbReference type="Proteomes" id="UP000238137"/>
    </source>
</evidence>
<name>A0A422QTC7_9RHOB</name>
<keyword evidence="1 2" id="KW-0808">Transferase</keyword>
<evidence type="ECO:0000256" key="1">
    <source>
        <dbReference type="ARBA" id="ARBA00022679"/>
    </source>
</evidence>
<dbReference type="Pfam" id="PF02515">
    <property type="entry name" value="CoA_transf_3"/>
    <property type="match status" value="1"/>
</dbReference>
<proteinExistence type="predicted"/>
<dbReference type="OrthoDB" id="7208981at2"/>
<dbReference type="RefSeq" id="WP_106692666.1">
    <property type="nucleotide sequence ID" value="NZ_PXNQ02000012.1"/>
</dbReference>
<dbReference type="PANTHER" id="PTHR48207:SF3">
    <property type="entry name" value="SUCCINATE--HYDROXYMETHYLGLUTARATE COA-TRANSFERASE"/>
    <property type="match status" value="1"/>
</dbReference>
<keyword evidence="3" id="KW-1185">Reference proteome</keyword>
<dbReference type="PANTHER" id="PTHR48207">
    <property type="entry name" value="SUCCINATE--HYDROXYMETHYLGLUTARATE COA-TRANSFERASE"/>
    <property type="match status" value="1"/>
</dbReference>
<dbReference type="Gene3D" id="3.30.1540.10">
    <property type="entry name" value="formyl-coa transferase, domain 3"/>
    <property type="match status" value="1"/>
</dbReference>
<dbReference type="GO" id="GO:0008410">
    <property type="term" value="F:CoA-transferase activity"/>
    <property type="evidence" value="ECO:0007669"/>
    <property type="project" value="TreeGrafter"/>
</dbReference>
<dbReference type="EMBL" id="PXNQ02000012">
    <property type="protein sequence ID" value="RNF33298.1"/>
    <property type="molecule type" value="Genomic_DNA"/>
</dbReference>
<dbReference type="InterPro" id="IPR044855">
    <property type="entry name" value="CoA-Trfase_III_dom3_sf"/>
</dbReference>
<dbReference type="InterPro" id="IPR050483">
    <property type="entry name" value="CoA-transferase_III_domain"/>
</dbReference>
<comment type="caution">
    <text evidence="2">The sequence shown here is derived from an EMBL/GenBank/DDBJ whole genome shotgun (WGS) entry which is preliminary data.</text>
</comment>
<accession>A0A422QTC7</accession>
<dbReference type="InterPro" id="IPR003673">
    <property type="entry name" value="CoA-Trfase_fam_III"/>
</dbReference>
<dbReference type="Gene3D" id="3.40.50.10540">
    <property type="entry name" value="Crotonobetainyl-coa:carnitine coa-transferase, domain 1"/>
    <property type="match status" value="1"/>
</dbReference>
<dbReference type="Proteomes" id="UP000238137">
    <property type="component" value="Unassembled WGS sequence"/>
</dbReference>
<organism evidence="2 3">
    <name type="scientific">Paracoccus methylarcula</name>
    <dbReference type="NCBI Taxonomy" id="72022"/>
    <lineage>
        <taxon>Bacteria</taxon>
        <taxon>Pseudomonadati</taxon>
        <taxon>Pseudomonadota</taxon>
        <taxon>Alphaproteobacteria</taxon>
        <taxon>Rhodobacterales</taxon>
        <taxon>Paracoccaceae</taxon>
        <taxon>Paracoccus</taxon>
    </lineage>
</organism>
<reference evidence="2" key="1">
    <citation type="submission" date="2018-05" db="EMBL/GenBank/DDBJ databases">
        <title>Reclassification of Methylarcula marina and Methylarcula terricola as Paracoccus methylarcula sp.nov., comb.nov. and Paracoccus terricola comb.nov.</title>
        <authorList>
            <person name="Shmareva M.N."/>
            <person name="Doronina N.V."/>
            <person name="Vasilenko O.V."/>
            <person name="Tarlachkov S.V."/>
            <person name="Trotsenko Y.A."/>
        </authorList>
    </citation>
    <scope>NUCLEOTIDE SEQUENCE [LARGE SCALE GENOMIC DNA]</scope>
    <source>
        <strain evidence="2">VKM B-2159</strain>
    </source>
</reference>
<evidence type="ECO:0000313" key="2">
    <source>
        <dbReference type="EMBL" id="RNF33298.1"/>
    </source>
</evidence>
<gene>
    <name evidence="2" type="ORF">A7A09_017950</name>
</gene>
<dbReference type="InterPro" id="IPR023606">
    <property type="entry name" value="CoA-Trfase_III_dom_1_sf"/>
</dbReference>
<sequence>MVNGLLSLMAYLSSEYFATGKVPERTGNDHPLVAPYGLFRSADGQIAVAPSHDQILRRFLDALDLGWVLSEPRYDNNTARMARHSELRELIEARMAGQPRDHWLRVLNTAGVPCGVVQDLAQVFSDPQIAAQQMVIETGWQDGLAQKVLGFPIKLGATPCNLHRPVPRLGGGTQEVLAEAGYSAEEIARLADAGTVLRS</sequence>
<dbReference type="AlphaFoldDB" id="A0A422QTC7"/>
<dbReference type="SUPFAM" id="SSF89796">
    <property type="entry name" value="CoA-transferase family III (CaiB/BaiF)"/>
    <property type="match status" value="1"/>
</dbReference>